<accession>A0A250ITQ2</accession>
<evidence type="ECO:0000313" key="3">
    <source>
        <dbReference type="EMBL" id="ATB34567.1"/>
    </source>
</evidence>
<dbReference type="Gene3D" id="3.30.1120.10">
    <property type="match status" value="1"/>
</dbReference>
<sequence length="711" mass="78485">MNKLSGEMPPPTPLPFTRVLAWACRGGLCAFLGLYSLCAVLNMQLGYQGNENSELTSLVWREFRRDVLLQVARLITAHTVLGMFAGLVTGLAAWGLGATGRARVFLGGLGGSLLLALLVCLGDIAQHPHLYAATLYARSAWTKQVLLSISQTEPATWRTLAALLVLAAPVLASWRWRARRGTGGERTRPRALNGTGLARPLGVVLVGAILAGLLLAWNTTPTPPPGSRPNLLILASDGLRPDHLSGNGYPRRTSPHIDRLLREGSHFEQTIIQIPRTGPSWTTLLSSQWAGQHPIRHTMVGPEARASRFPTLATALREAGWRTAVLSDYAGDIFSRLPLGFEHVEAPAFNFPELIRQRMLITQVALLPWTALLPSFFPERQQFPELTDPSPLSASSRRALEDFREGEAPFALLVFASVTHFPYAAPHPYEGRFLAPGERGPWRFGATPQMEPPPAPPRPEDVAALVANYDAGVLAFDAFVGRMMEEMERRGLADNTLVVILSDHGEHLEERDRGLGHGEHLWGPEALRVPFILRWPGKVAAGRELTTRARAIDVAPTLLELLGVPAPASFQGRSLASQLVPGGAVPELDELPALLETDIWFSDRDGQRYQRFRLPYPWLYETLTVEKGSGDISLKPEWEETVEKARHRGLYLGRWKLLELPTPEGPRVELYDVHADPEERHEISAANPEVVADLRARLHRERSWAVLPAPR</sequence>
<dbReference type="EMBL" id="CP022163">
    <property type="protein sequence ID" value="ATB34567.1"/>
    <property type="molecule type" value="Genomic_DNA"/>
</dbReference>
<dbReference type="CDD" id="cd16148">
    <property type="entry name" value="sulfatase_like"/>
    <property type="match status" value="1"/>
</dbReference>
<name>A0A250ITQ2_9BACT</name>
<evidence type="ECO:0000256" key="1">
    <source>
        <dbReference type="SAM" id="Phobius"/>
    </source>
</evidence>
<keyword evidence="1" id="KW-0472">Membrane</keyword>
<protein>
    <submittedName>
        <fullName evidence="3">Sulfatase</fullName>
    </submittedName>
</protein>
<organism evidence="3 4">
    <name type="scientific">Melittangium boletus DSM 14713</name>
    <dbReference type="NCBI Taxonomy" id="1294270"/>
    <lineage>
        <taxon>Bacteria</taxon>
        <taxon>Pseudomonadati</taxon>
        <taxon>Myxococcota</taxon>
        <taxon>Myxococcia</taxon>
        <taxon>Myxococcales</taxon>
        <taxon>Cystobacterineae</taxon>
        <taxon>Archangiaceae</taxon>
        <taxon>Melittangium</taxon>
    </lineage>
</organism>
<dbReference type="InterPro" id="IPR000917">
    <property type="entry name" value="Sulfatase_N"/>
</dbReference>
<dbReference type="Proteomes" id="UP000217289">
    <property type="component" value="Chromosome"/>
</dbReference>
<dbReference type="KEGG" id="mbd:MEBOL_008072"/>
<dbReference type="AlphaFoldDB" id="A0A250ITQ2"/>
<dbReference type="PANTHER" id="PTHR43751:SF3">
    <property type="entry name" value="SULFATASE N-TERMINAL DOMAIN-CONTAINING PROTEIN"/>
    <property type="match status" value="1"/>
</dbReference>
<dbReference type="SUPFAM" id="SSF53649">
    <property type="entry name" value="Alkaline phosphatase-like"/>
    <property type="match status" value="1"/>
</dbReference>
<feature type="transmembrane region" description="Helical" evidence="1">
    <location>
        <begin position="104"/>
        <end position="125"/>
    </location>
</feature>
<evidence type="ECO:0000313" key="4">
    <source>
        <dbReference type="Proteomes" id="UP000217289"/>
    </source>
</evidence>
<feature type="transmembrane region" description="Helical" evidence="1">
    <location>
        <begin position="67"/>
        <end position="92"/>
    </location>
</feature>
<keyword evidence="4" id="KW-1185">Reference proteome</keyword>
<dbReference type="Gene3D" id="3.40.720.10">
    <property type="entry name" value="Alkaline Phosphatase, subunit A"/>
    <property type="match status" value="1"/>
</dbReference>
<feature type="domain" description="Sulfatase N-terminal" evidence="2">
    <location>
        <begin position="229"/>
        <end position="564"/>
    </location>
</feature>
<dbReference type="OrthoDB" id="5500422at2"/>
<feature type="transmembrane region" description="Helical" evidence="1">
    <location>
        <begin position="197"/>
        <end position="217"/>
    </location>
</feature>
<evidence type="ECO:0000259" key="2">
    <source>
        <dbReference type="Pfam" id="PF00884"/>
    </source>
</evidence>
<keyword evidence="1" id="KW-1133">Transmembrane helix</keyword>
<proteinExistence type="predicted"/>
<feature type="transmembrane region" description="Helical" evidence="1">
    <location>
        <begin position="155"/>
        <end position="176"/>
    </location>
</feature>
<keyword evidence="1" id="KW-0812">Transmembrane</keyword>
<dbReference type="InterPro" id="IPR052701">
    <property type="entry name" value="GAG_Ulvan_Degrading_Sulfatases"/>
</dbReference>
<feature type="transmembrane region" description="Helical" evidence="1">
    <location>
        <begin position="20"/>
        <end position="47"/>
    </location>
</feature>
<dbReference type="Pfam" id="PF00884">
    <property type="entry name" value="Sulfatase"/>
    <property type="match status" value="1"/>
</dbReference>
<reference evidence="3 4" key="1">
    <citation type="submission" date="2017-06" db="EMBL/GenBank/DDBJ databases">
        <authorList>
            <person name="Kim H.J."/>
            <person name="Triplett B.A."/>
        </authorList>
    </citation>
    <scope>NUCLEOTIDE SEQUENCE [LARGE SCALE GENOMIC DNA]</scope>
    <source>
        <strain evidence="3 4">DSM 14713</strain>
    </source>
</reference>
<dbReference type="InterPro" id="IPR017850">
    <property type="entry name" value="Alkaline_phosphatase_core_sf"/>
</dbReference>
<dbReference type="PANTHER" id="PTHR43751">
    <property type="entry name" value="SULFATASE"/>
    <property type="match status" value="1"/>
</dbReference>
<gene>
    <name evidence="3" type="ORF">MEBOL_008072</name>
</gene>